<reference evidence="1" key="1">
    <citation type="journal article" date="2022" name="bioRxiv">
        <title>Sequencing and chromosome-scale assembly of the giantPleurodeles waltlgenome.</title>
        <authorList>
            <person name="Brown T."/>
            <person name="Elewa A."/>
            <person name="Iarovenko S."/>
            <person name="Subramanian E."/>
            <person name="Araus A.J."/>
            <person name="Petzold A."/>
            <person name="Susuki M."/>
            <person name="Suzuki K.-i.T."/>
            <person name="Hayashi T."/>
            <person name="Toyoda A."/>
            <person name="Oliveira C."/>
            <person name="Osipova E."/>
            <person name="Leigh N.D."/>
            <person name="Simon A."/>
            <person name="Yun M.H."/>
        </authorList>
    </citation>
    <scope>NUCLEOTIDE SEQUENCE</scope>
    <source>
        <strain evidence="1">20211129_DDA</strain>
        <tissue evidence="1">Liver</tissue>
    </source>
</reference>
<evidence type="ECO:0000313" key="2">
    <source>
        <dbReference type="Proteomes" id="UP001066276"/>
    </source>
</evidence>
<proteinExistence type="predicted"/>
<dbReference type="Proteomes" id="UP001066276">
    <property type="component" value="Chromosome 6"/>
</dbReference>
<name>A0AAV7QLS5_PLEWA</name>
<keyword evidence="2" id="KW-1185">Reference proteome</keyword>
<evidence type="ECO:0008006" key="3">
    <source>
        <dbReference type="Google" id="ProtNLM"/>
    </source>
</evidence>
<protein>
    <recommendedName>
        <fullName evidence="3">Retrotransposon gag domain-containing protein</fullName>
    </recommendedName>
</protein>
<gene>
    <name evidence="1" type="ORF">NDU88_006633</name>
</gene>
<organism evidence="1 2">
    <name type="scientific">Pleurodeles waltl</name>
    <name type="common">Iberian ribbed newt</name>
    <dbReference type="NCBI Taxonomy" id="8319"/>
    <lineage>
        <taxon>Eukaryota</taxon>
        <taxon>Metazoa</taxon>
        <taxon>Chordata</taxon>
        <taxon>Craniata</taxon>
        <taxon>Vertebrata</taxon>
        <taxon>Euteleostomi</taxon>
        <taxon>Amphibia</taxon>
        <taxon>Batrachia</taxon>
        <taxon>Caudata</taxon>
        <taxon>Salamandroidea</taxon>
        <taxon>Salamandridae</taxon>
        <taxon>Pleurodelinae</taxon>
        <taxon>Pleurodeles</taxon>
    </lineage>
</organism>
<comment type="caution">
    <text evidence="1">The sequence shown here is derived from an EMBL/GenBank/DDBJ whole genome shotgun (WGS) entry which is preliminary data.</text>
</comment>
<dbReference type="EMBL" id="JANPWB010000010">
    <property type="protein sequence ID" value="KAJ1140276.1"/>
    <property type="molecule type" value="Genomic_DNA"/>
</dbReference>
<accession>A0AAV7QLS5</accession>
<sequence length="134" mass="15505">MAGFPALEPFTVTSAPPTQAARWKAWLERLETYFEALEVKEEWKRPLFLNLGGADNHKISKSAHEAKPHTYITLKEAITAHFEPYANQDYERFLLRQAHQTSDKSVDVFYAYLRELASTCTLPDEEDEIRAQFI</sequence>
<dbReference type="PANTHER" id="PTHR33198">
    <property type="entry name" value="ANK_REP_REGION DOMAIN-CONTAINING PROTEIN-RELATED"/>
    <property type="match status" value="1"/>
</dbReference>
<dbReference type="AlphaFoldDB" id="A0AAV7QLS5"/>
<evidence type="ECO:0000313" key="1">
    <source>
        <dbReference type="EMBL" id="KAJ1140276.1"/>
    </source>
</evidence>